<name>A0A4P6UWX1_9HYPH</name>
<dbReference type="GO" id="GO:0015846">
    <property type="term" value="P:polyamine transport"/>
    <property type="evidence" value="ECO:0007669"/>
    <property type="project" value="InterPro"/>
</dbReference>
<dbReference type="InterPro" id="IPR006059">
    <property type="entry name" value="SBP"/>
</dbReference>
<keyword evidence="3 6" id="KW-0732">Signal</keyword>
<reference evidence="7 8" key="1">
    <citation type="journal article" date="2017" name="Int. J. Syst. Evol. Microbiol.">
        <title>Roseitalea porphyridii gen. nov., sp. nov., isolated from a red alga, and reclassification of Hoeflea suaedae Chung et al. 2013 as Pseudohoeflea suaedae gen. nov., comb. nov.</title>
        <authorList>
            <person name="Hyeon J.W."/>
            <person name="Jeong S.E."/>
            <person name="Baek K."/>
            <person name="Jeon C.O."/>
        </authorList>
    </citation>
    <scope>NUCLEOTIDE SEQUENCE [LARGE SCALE GENOMIC DNA]</scope>
    <source>
        <strain evidence="7 8">MA7-20</strain>
    </source>
</reference>
<dbReference type="Pfam" id="PF13416">
    <property type="entry name" value="SBP_bac_8"/>
    <property type="match status" value="1"/>
</dbReference>
<dbReference type="GO" id="GO:0042597">
    <property type="term" value="C:periplasmic space"/>
    <property type="evidence" value="ECO:0007669"/>
    <property type="project" value="UniProtKB-SubCell"/>
</dbReference>
<evidence type="ECO:0000256" key="6">
    <source>
        <dbReference type="SAM" id="SignalP"/>
    </source>
</evidence>
<dbReference type="PANTHER" id="PTHR30222:SF12">
    <property type="entry name" value="NORSPERMIDINE SENSOR"/>
    <property type="match status" value="1"/>
</dbReference>
<evidence type="ECO:0000256" key="4">
    <source>
        <dbReference type="ARBA" id="ARBA00022764"/>
    </source>
</evidence>
<dbReference type="PIRSF" id="PIRSF019574">
    <property type="entry name" value="Periplasmic_polyamine_BP"/>
    <property type="match status" value="1"/>
</dbReference>
<dbReference type="PANTHER" id="PTHR30222">
    <property type="entry name" value="SPERMIDINE/PUTRESCINE-BINDING PERIPLASMIC PROTEIN"/>
    <property type="match status" value="1"/>
</dbReference>
<comment type="similarity">
    <text evidence="5">Belongs to the bacterial solute-binding protein PotD/PotF family.</text>
</comment>
<evidence type="ECO:0000313" key="8">
    <source>
        <dbReference type="Proteomes" id="UP000293719"/>
    </source>
</evidence>
<organism evidence="7 8">
    <name type="scientific">Roseitalea porphyridii</name>
    <dbReference type="NCBI Taxonomy" id="1852022"/>
    <lineage>
        <taxon>Bacteria</taxon>
        <taxon>Pseudomonadati</taxon>
        <taxon>Pseudomonadota</taxon>
        <taxon>Alphaproteobacteria</taxon>
        <taxon>Hyphomicrobiales</taxon>
        <taxon>Ahrensiaceae</taxon>
        <taxon>Roseitalea</taxon>
    </lineage>
</organism>
<keyword evidence="4 5" id="KW-0574">Periplasm</keyword>
<dbReference type="EMBL" id="CP036532">
    <property type="protein sequence ID" value="QBK29552.1"/>
    <property type="molecule type" value="Genomic_DNA"/>
</dbReference>
<feature type="chain" id="PRO_5020944631" description="Putrescine-binding periplasmic protein" evidence="6">
    <location>
        <begin position="24"/>
        <end position="365"/>
    </location>
</feature>
<dbReference type="Gene3D" id="3.40.190.10">
    <property type="entry name" value="Periplasmic binding protein-like II"/>
    <property type="match status" value="2"/>
</dbReference>
<dbReference type="GeneID" id="90766144"/>
<comment type="subcellular location">
    <subcellularLocation>
        <location evidence="1 5">Periplasm</location>
    </subcellularLocation>
</comment>
<keyword evidence="8" id="KW-1185">Reference proteome</keyword>
<proteinExistence type="inferred from homology"/>
<dbReference type="CDD" id="cd13659">
    <property type="entry name" value="PBP2_PotF"/>
    <property type="match status" value="1"/>
</dbReference>
<sequence length="365" mass="40424">MRISTLLVSTAVLALAAAGTASAQDRVVKIFNWSDYIDESILEEFTAETGIEVVYDVFDSNEILETRLLAGSTGYDIVVPTGTFMANQIKAGVFQPLDKEALPNLENMDPAIMERLELYDPGNDYAINYMWGTTGIGINVDMVRERLGEDADLNSWDLVFDPETAGKLEDCGIFHLNAPAEMIPAALNHAGMDPDARDADSLAKAAEVYEPIRPFVRKFHSSEYINALANGDICLAVGWSGDVLQARDRAAEADSGVTVDYIIPKEGALMWFDNMAIPADAENVAEAHEFLNYLMRPEVMAKASNYVYYANGNEAAKEFLIDDVINDPAIYPDEETLSRLYTVTPYSQREQRNVTRTWTRITTGQ</sequence>
<evidence type="ECO:0000256" key="3">
    <source>
        <dbReference type="ARBA" id="ARBA00022729"/>
    </source>
</evidence>
<evidence type="ECO:0000256" key="1">
    <source>
        <dbReference type="ARBA" id="ARBA00004418"/>
    </source>
</evidence>
<dbReference type="InterPro" id="IPR001188">
    <property type="entry name" value="Sperm_putr-bd"/>
</dbReference>
<evidence type="ECO:0000313" key="7">
    <source>
        <dbReference type="EMBL" id="QBK29552.1"/>
    </source>
</evidence>
<gene>
    <name evidence="7" type="ORF">E0E05_02450</name>
</gene>
<dbReference type="PRINTS" id="PR00909">
    <property type="entry name" value="SPERMDNBNDNG"/>
</dbReference>
<evidence type="ECO:0000256" key="2">
    <source>
        <dbReference type="ARBA" id="ARBA00022448"/>
    </source>
</evidence>
<keyword evidence="2 5" id="KW-0813">Transport</keyword>
<comment type="function">
    <text evidence="5">Required for the activity of the bacterial periplasmic transport system of putrescine.</text>
</comment>
<dbReference type="OrthoDB" id="9769319at2"/>
<dbReference type="AlphaFoldDB" id="A0A4P6UWX1"/>
<evidence type="ECO:0000256" key="5">
    <source>
        <dbReference type="PIRNR" id="PIRNR019574"/>
    </source>
</evidence>
<dbReference type="KEGG" id="rpod:E0E05_02450"/>
<protein>
    <recommendedName>
        <fullName evidence="5">Putrescine-binding periplasmic protein</fullName>
    </recommendedName>
</protein>
<dbReference type="GO" id="GO:0019808">
    <property type="term" value="F:polyamine binding"/>
    <property type="evidence" value="ECO:0007669"/>
    <property type="project" value="InterPro"/>
</dbReference>
<feature type="signal peptide" evidence="6">
    <location>
        <begin position="1"/>
        <end position="23"/>
    </location>
</feature>
<dbReference type="Proteomes" id="UP000293719">
    <property type="component" value="Chromosome"/>
</dbReference>
<dbReference type="RefSeq" id="WP_131615268.1">
    <property type="nucleotide sequence ID" value="NZ_CP036532.1"/>
</dbReference>
<accession>A0A4P6UWX1</accession>
<dbReference type="SUPFAM" id="SSF53850">
    <property type="entry name" value="Periplasmic binding protein-like II"/>
    <property type="match status" value="1"/>
</dbReference>